<dbReference type="GO" id="GO:0004077">
    <property type="term" value="F:biotin--[biotin carboxyl-carrier protein] ligase activity"/>
    <property type="evidence" value="ECO:0007669"/>
    <property type="project" value="InterPro"/>
</dbReference>
<dbReference type="PROSITE" id="PS51733">
    <property type="entry name" value="BPL_LPL_CATALYTIC"/>
    <property type="match status" value="1"/>
</dbReference>
<dbReference type="PANTHER" id="PTHR12835">
    <property type="entry name" value="BIOTIN PROTEIN LIGASE"/>
    <property type="match status" value="1"/>
</dbReference>
<dbReference type="NCBIfam" id="TIGR00121">
    <property type="entry name" value="birA_ligase"/>
    <property type="match status" value="1"/>
</dbReference>
<dbReference type="CDD" id="cd16442">
    <property type="entry name" value="BPL"/>
    <property type="match status" value="1"/>
</dbReference>
<reference evidence="3 4" key="1">
    <citation type="submission" date="2011-12" db="EMBL/GenBank/DDBJ databases">
        <title>The Genome Sequence of Prevotella maculosa OT 289.</title>
        <authorList>
            <consortium name="The Broad Institute Genome Sequencing Platform"/>
            <person name="Earl A."/>
            <person name="Ward D."/>
            <person name="Feldgarden M."/>
            <person name="Gevers D."/>
            <person name="Izard J."/>
            <person name="Blanton J.M."/>
            <person name="Mathney J."/>
            <person name="Tanner A.C."/>
            <person name="Dewhirst F.E."/>
            <person name="Young S.K."/>
            <person name="Zeng Q."/>
            <person name="Gargeya S."/>
            <person name="Fitzgerald M."/>
            <person name="Haas B."/>
            <person name="Abouelleil A."/>
            <person name="Alvarado L."/>
            <person name="Arachchi H.M."/>
            <person name="Berlin A."/>
            <person name="Chapman S.B."/>
            <person name="Gearin G."/>
            <person name="Goldberg J."/>
            <person name="Griggs A."/>
            <person name="Gujja S."/>
            <person name="Hansen M."/>
            <person name="Heiman D."/>
            <person name="Howarth C."/>
            <person name="Larimer J."/>
            <person name="Lui A."/>
            <person name="MacDonald P.J.P."/>
            <person name="McCowen C."/>
            <person name="Montmayeur A."/>
            <person name="Murphy C."/>
            <person name="Neiman D."/>
            <person name="Pearson M."/>
            <person name="Priest M."/>
            <person name="Roberts A."/>
            <person name="Saif S."/>
            <person name="Shea T."/>
            <person name="Sisk P."/>
            <person name="Stolte C."/>
            <person name="Sykes S."/>
            <person name="Wortman J."/>
            <person name="Nusbaum C."/>
            <person name="Birren B."/>
        </authorList>
    </citation>
    <scope>NUCLEOTIDE SEQUENCE [LARGE SCALE GENOMIC DNA]</scope>
    <source>
        <strain evidence="3 4">OT 289</strain>
    </source>
</reference>
<dbReference type="Pfam" id="PF03099">
    <property type="entry name" value="BPL_LplA_LipB"/>
    <property type="match status" value="1"/>
</dbReference>
<evidence type="ECO:0000259" key="2">
    <source>
        <dbReference type="PROSITE" id="PS51733"/>
    </source>
</evidence>
<proteinExistence type="predicted"/>
<keyword evidence="4" id="KW-1185">Reference proteome</keyword>
<evidence type="ECO:0000256" key="1">
    <source>
        <dbReference type="ARBA" id="ARBA00022598"/>
    </source>
</evidence>
<dbReference type="Proteomes" id="UP000003167">
    <property type="component" value="Unassembled WGS sequence"/>
</dbReference>
<dbReference type="STRING" id="999422.HMPREF9944_01970"/>
<accession>H1HP76</accession>
<dbReference type="AlphaFoldDB" id="H1HP76"/>
<name>H1HP76_9BACT</name>
<sequence>MWFFKKTKKKEQPAVVWLEEVESTNDEMRRLPTENGQRISVVVADFQCKGRGQGTNTWESERGKNLLFSIKIRPVMVPVRCQFLLSMAGGLAIKDALDAYTAGITLKWPNDVYWNDRKICGTLIEITLSAGRIKDCIFGIGLNINQQVFTSDAPNPVSLAQILDHETDRKKLLNEVLEAFDKYYSWIENGRYGDISALYHEALYHRHGFYPYRDVAKNEVFEAAIVEVEDDGTLVLRDRKGVFREYRFKEVEHQGGFRLEDE</sequence>
<dbReference type="PANTHER" id="PTHR12835:SF5">
    <property type="entry name" value="BIOTIN--PROTEIN LIGASE"/>
    <property type="match status" value="1"/>
</dbReference>
<dbReference type="PATRIC" id="fig|999422.3.peg.2073"/>
<comment type="caution">
    <text evidence="3">The sequence shown here is derived from an EMBL/GenBank/DDBJ whole genome shotgun (WGS) entry which is preliminary data.</text>
</comment>
<dbReference type="GO" id="GO:0005737">
    <property type="term" value="C:cytoplasm"/>
    <property type="evidence" value="ECO:0007669"/>
    <property type="project" value="TreeGrafter"/>
</dbReference>
<evidence type="ECO:0000313" key="3">
    <source>
        <dbReference type="EMBL" id="EHO68008.1"/>
    </source>
</evidence>
<dbReference type="InterPro" id="IPR004408">
    <property type="entry name" value="Biotin_CoA_COase_ligase"/>
</dbReference>
<dbReference type="HOGENOM" id="CLU_051096_3_1_10"/>
<dbReference type="Gene3D" id="3.30.930.10">
    <property type="entry name" value="Bira Bifunctional Protein, Domain 2"/>
    <property type="match status" value="1"/>
</dbReference>
<dbReference type="EMBL" id="AGEK01000034">
    <property type="protein sequence ID" value="EHO68008.1"/>
    <property type="molecule type" value="Genomic_DNA"/>
</dbReference>
<dbReference type="SUPFAM" id="SSF55681">
    <property type="entry name" value="Class II aaRS and biotin synthetases"/>
    <property type="match status" value="1"/>
</dbReference>
<dbReference type="RefSeq" id="WP_008566004.1">
    <property type="nucleotide sequence ID" value="NZ_JH594507.1"/>
</dbReference>
<dbReference type="InterPro" id="IPR004143">
    <property type="entry name" value="BPL_LPL_catalytic"/>
</dbReference>
<feature type="domain" description="BPL/LPL catalytic" evidence="2">
    <location>
        <begin position="10"/>
        <end position="188"/>
    </location>
</feature>
<protein>
    <submittedName>
        <fullName evidence="3">Biotin-[acetyl-CoA-carboxylase] ligase</fullName>
    </submittedName>
</protein>
<organism evidence="3 4">
    <name type="scientific">Segatella maculosa OT 289</name>
    <dbReference type="NCBI Taxonomy" id="999422"/>
    <lineage>
        <taxon>Bacteria</taxon>
        <taxon>Pseudomonadati</taxon>
        <taxon>Bacteroidota</taxon>
        <taxon>Bacteroidia</taxon>
        <taxon>Bacteroidales</taxon>
        <taxon>Prevotellaceae</taxon>
        <taxon>Segatella</taxon>
    </lineage>
</organism>
<keyword evidence="1 3" id="KW-0436">Ligase</keyword>
<gene>
    <name evidence="3" type="ORF">HMPREF9944_01970</name>
</gene>
<evidence type="ECO:0000313" key="4">
    <source>
        <dbReference type="Proteomes" id="UP000003167"/>
    </source>
</evidence>
<dbReference type="InterPro" id="IPR045864">
    <property type="entry name" value="aa-tRNA-synth_II/BPL/LPL"/>
</dbReference>